<dbReference type="InterPro" id="IPR029058">
    <property type="entry name" value="AB_hydrolase_fold"/>
</dbReference>
<dbReference type="PANTHER" id="PTHR48098:SF3">
    <property type="entry name" value="IRON(III) ENTEROBACTIN ESTERASE"/>
    <property type="match status" value="1"/>
</dbReference>
<evidence type="ECO:0000313" key="3">
    <source>
        <dbReference type="Proteomes" id="UP001143486"/>
    </source>
</evidence>
<evidence type="ECO:0000256" key="1">
    <source>
        <dbReference type="SAM" id="SignalP"/>
    </source>
</evidence>
<keyword evidence="3" id="KW-1185">Reference proteome</keyword>
<protein>
    <recommendedName>
        <fullName evidence="4">Enterochelin esterase</fullName>
    </recommendedName>
</protein>
<name>A0A9W6IQZ2_9PROT</name>
<feature type="chain" id="PRO_5040793135" description="Enterochelin esterase" evidence="1">
    <location>
        <begin position="23"/>
        <end position="415"/>
    </location>
</feature>
<dbReference type="AlphaFoldDB" id="A0A9W6IQZ2"/>
<organism evidence="2 3">
    <name type="scientific">Maricaulis virginensis</name>
    <dbReference type="NCBI Taxonomy" id="144022"/>
    <lineage>
        <taxon>Bacteria</taxon>
        <taxon>Pseudomonadati</taxon>
        <taxon>Pseudomonadota</taxon>
        <taxon>Alphaproteobacteria</taxon>
        <taxon>Maricaulales</taxon>
        <taxon>Maricaulaceae</taxon>
        <taxon>Maricaulis</taxon>
    </lineage>
</organism>
<accession>A0A9W6IQZ2</accession>
<dbReference type="EMBL" id="BSFE01000013">
    <property type="protein sequence ID" value="GLK53739.1"/>
    <property type="molecule type" value="Genomic_DNA"/>
</dbReference>
<dbReference type="InterPro" id="IPR050583">
    <property type="entry name" value="Mycobacterial_A85_antigen"/>
</dbReference>
<keyword evidence="1" id="KW-0732">Signal</keyword>
<dbReference type="InterPro" id="IPR014756">
    <property type="entry name" value="Ig_E-set"/>
</dbReference>
<dbReference type="PANTHER" id="PTHR48098">
    <property type="entry name" value="ENTEROCHELIN ESTERASE-RELATED"/>
    <property type="match status" value="1"/>
</dbReference>
<dbReference type="Proteomes" id="UP001143486">
    <property type="component" value="Unassembled WGS sequence"/>
</dbReference>
<comment type="caution">
    <text evidence="2">The sequence shown here is derived from an EMBL/GenBank/DDBJ whole genome shotgun (WGS) entry which is preliminary data.</text>
</comment>
<dbReference type="Pfam" id="PF00756">
    <property type="entry name" value="Esterase"/>
    <property type="match status" value="1"/>
</dbReference>
<evidence type="ECO:0008006" key="4">
    <source>
        <dbReference type="Google" id="ProtNLM"/>
    </source>
</evidence>
<reference evidence="2" key="2">
    <citation type="submission" date="2023-01" db="EMBL/GenBank/DDBJ databases">
        <authorList>
            <person name="Sun Q."/>
            <person name="Evtushenko L."/>
        </authorList>
    </citation>
    <scope>NUCLEOTIDE SEQUENCE</scope>
    <source>
        <strain evidence="2">VKM B-1513</strain>
    </source>
</reference>
<dbReference type="SUPFAM" id="SSF53474">
    <property type="entry name" value="alpha/beta-Hydrolases"/>
    <property type="match status" value="1"/>
</dbReference>
<sequence>MWGRWGWGLAVLALLCTAPSRAQPPQAVAAAIAMLDERPHAGEEAWRGLSARSLPLIEPHPGDDALARVTFVYKTAPSVSGVRLDSVIAAPYARQPVTDYVDDFTLPLQRIGETGIWWTTLDVPREIEAVYSFLVFDGERWQRRSDPHNPRHLRGSGAEAVLRLDRAPDPAPQRPWPSRRQREPEVLFVESGALERRVTVQLYRNPDATLMSPLLVIYDAFLWGVRAPAWEIAANLAAAGEIPPVNLVLIDQLDTLSETRRYDDQVGFLADELLPALAQQGLEPAPGQVILAGASRRGLAAARAALQRPEAFGGVISLSGSFYWAPEGEAAEWLGRDLRPAGARAPRFYLAAGQLEYVETSTNGGHVMLDANRRFGTALTAAGYEAELAIFPGGHDIAGWRHALADGLVALLGED</sequence>
<gene>
    <name evidence="2" type="ORF">GCM10017621_32470</name>
</gene>
<dbReference type="InterPro" id="IPR000801">
    <property type="entry name" value="Esterase-like"/>
</dbReference>
<proteinExistence type="predicted"/>
<evidence type="ECO:0000313" key="2">
    <source>
        <dbReference type="EMBL" id="GLK53739.1"/>
    </source>
</evidence>
<reference evidence="2" key="1">
    <citation type="journal article" date="2014" name="Int. J. Syst. Evol. Microbiol.">
        <title>Complete genome sequence of Corynebacterium casei LMG S-19264T (=DSM 44701T), isolated from a smear-ripened cheese.</title>
        <authorList>
            <consortium name="US DOE Joint Genome Institute (JGI-PGF)"/>
            <person name="Walter F."/>
            <person name="Albersmeier A."/>
            <person name="Kalinowski J."/>
            <person name="Ruckert C."/>
        </authorList>
    </citation>
    <scope>NUCLEOTIDE SEQUENCE</scope>
    <source>
        <strain evidence="2">VKM B-1513</strain>
    </source>
</reference>
<feature type="signal peptide" evidence="1">
    <location>
        <begin position="1"/>
        <end position="22"/>
    </location>
</feature>
<dbReference type="Gene3D" id="3.40.50.1820">
    <property type="entry name" value="alpha/beta hydrolase"/>
    <property type="match status" value="1"/>
</dbReference>
<dbReference type="RefSeq" id="WP_271188080.1">
    <property type="nucleotide sequence ID" value="NZ_BSFE01000013.1"/>
</dbReference>
<dbReference type="SUPFAM" id="SSF81296">
    <property type="entry name" value="E set domains"/>
    <property type="match status" value="1"/>
</dbReference>